<accession>A0A5R9FUK0</accession>
<feature type="transmembrane region" description="Helical" evidence="1">
    <location>
        <begin position="317"/>
        <end position="341"/>
    </location>
</feature>
<gene>
    <name evidence="2" type="ORF">FE633_19885</name>
</gene>
<keyword evidence="1" id="KW-0472">Membrane</keyword>
<feature type="transmembrane region" description="Helical" evidence="1">
    <location>
        <begin position="110"/>
        <end position="133"/>
    </location>
</feature>
<evidence type="ECO:0000313" key="2">
    <source>
        <dbReference type="EMBL" id="TLS44563.1"/>
    </source>
</evidence>
<keyword evidence="3" id="KW-1185">Reference proteome</keyword>
<feature type="transmembrane region" description="Helical" evidence="1">
    <location>
        <begin position="49"/>
        <end position="70"/>
    </location>
</feature>
<feature type="transmembrane region" description="Helical" evidence="1">
    <location>
        <begin position="234"/>
        <end position="253"/>
    </location>
</feature>
<name>A0A5R9FUK0_9ACTN</name>
<feature type="transmembrane region" description="Helical" evidence="1">
    <location>
        <begin position="348"/>
        <end position="364"/>
    </location>
</feature>
<evidence type="ECO:0000256" key="1">
    <source>
        <dbReference type="SAM" id="Phobius"/>
    </source>
</evidence>
<dbReference type="PANTHER" id="PTHR36840:SF1">
    <property type="entry name" value="BLL5714 PROTEIN"/>
    <property type="match status" value="1"/>
</dbReference>
<sequence>MATHGERARIVATGGGHRVTPAELFFDLVFVYAITQVTALMAADPTALRLLGGAVVLALLWWCWCAYAWLGNVVRADFGTMFSVLVAVMAVVLVASLTVPHVYADEAGGLPVPLVFVLCYGAVRILHLVIYWISDPEDQALHATLRRTALFSVAPPFALLVVGSAFTGLTQVLIWLGAVLIDYLGIYVTGSSGWRVASPGHFAERHGLIVIIALGESIVAIGVGVSGFDVSAPVLAAAAVGLLVVAGLWQLYFRRISEAAEHRLAGLDGDDRTRLARDVYTFLHLPLVAGVVLSALGMKKVLQQVADTEHYDLSEPLHGVVAWALSGGVGVFLVAAALILLRVTGRRSVVLLVGGVLCLCAGALTVLVPALLALALLAGVVAVILVLHGRTTGDGGEGQGSAEWASGAG</sequence>
<dbReference type="Proteomes" id="UP000305906">
    <property type="component" value="Unassembled WGS sequence"/>
</dbReference>
<feature type="transmembrane region" description="Helical" evidence="1">
    <location>
        <begin position="370"/>
        <end position="387"/>
    </location>
</feature>
<keyword evidence="1" id="KW-0812">Transmembrane</keyword>
<dbReference type="Pfam" id="PF06772">
    <property type="entry name" value="LtrA"/>
    <property type="match status" value="1"/>
</dbReference>
<feature type="transmembrane region" description="Helical" evidence="1">
    <location>
        <begin position="82"/>
        <end position="104"/>
    </location>
</feature>
<reference evidence="2 3" key="1">
    <citation type="submission" date="2019-05" db="EMBL/GenBank/DDBJ databases">
        <title>Streptomyces sp. NEAU-C151, a novel actinomycete isolated from soil.</title>
        <authorList>
            <person name="Han L."/>
            <person name="Jiang H."/>
        </authorList>
    </citation>
    <scope>NUCLEOTIDE SEQUENCE [LARGE SCALE GENOMIC DNA]</scope>
    <source>
        <strain evidence="2 3">NEAU-C151</strain>
    </source>
</reference>
<dbReference type="EMBL" id="VBZC01000020">
    <property type="protein sequence ID" value="TLS44563.1"/>
    <property type="molecule type" value="Genomic_DNA"/>
</dbReference>
<dbReference type="RefSeq" id="WP_138046521.1">
    <property type="nucleotide sequence ID" value="NZ_VBZC01000020.1"/>
</dbReference>
<evidence type="ECO:0000313" key="3">
    <source>
        <dbReference type="Proteomes" id="UP000305906"/>
    </source>
</evidence>
<dbReference type="AlphaFoldDB" id="A0A5R9FUK0"/>
<feature type="transmembrane region" description="Helical" evidence="1">
    <location>
        <begin position="279"/>
        <end position="297"/>
    </location>
</feature>
<organism evidence="2 3">
    <name type="scientific">Streptomyces montanus</name>
    <dbReference type="NCBI Taxonomy" id="2580423"/>
    <lineage>
        <taxon>Bacteria</taxon>
        <taxon>Bacillati</taxon>
        <taxon>Actinomycetota</taxon>
        <taxon>Actinomycetes</taxon>
        <taxon>Kitasatosporales</taxon>
        <taxon>Streptomycetaceae</taxon>
        <taxon>Streptomyces</taxon>
    </lineage>
</organism>
<feature type="transmembrane region" description="Helical" evidence="1">
    <location>
        <begin position="24"/>
        <end position="43"/>
    </location>
</feature>
<dbReference type="InterPro" id="IPR010640">
    <property type="entry name" value="Low_temperature_requirement_A"/>
</dbReference>
<dbReference type="PANTHER" id="PTHR36840">
    <property type="entry name" value="BLL5714 PROTEIN"/>
    <property type="match status" value="1"/>
</dbReference>
<feature type="transmembrane region" description="Helical" evidence="1">
    <location>
        <begin position="172"/>
        <end position="196"/>
    </location>
</feature>
<keyword evidence="1" id="KW-1133">Transmembrane helix</keyword>
<comment type="caution">
    <text evidence="2">The sequence shown here is derived from an EMBL/GenBank/DDBJ whole genome shotgun (WGS) entry which is preliminary data.</text>
</comment>
<feature type="transmembrane region" description="Helical" evidence="1">
    <location>
        <begin position="145"/>
        <end position="166"/>
    </location>
</feature>
<proteinExistence type="predicted"/>
<protein>
    <submittedName>
        <fullName evidence="2">Low temperature requirement protein A</fullName>
    </submittedName>
</protein>
<feature type="transmembrane region" description="Helical" evidence="1">
    <location>
        <begin position="208"/>
        <end position="228"/>
    </location>
</feature>